<sequence length="1264" mass="139620">MDYDLVWSAKMFPFQSMYPMQPMPYRNPFAAPRRPWFPRTDPFLAMQVQELTRSMANLTFKQRRGAPPEGPPAKKSKREAPQKQRGGQRKKKKNEGKKKAKTGPPNLKTQNGNKKKTNKKPGKRQRMVMKLESDKTFPIMLEGKVNGYACVVGGKLFRPMHVEGKIDNDVLAALKTKKASKYDLEYADVPQNMRADTFKYTHEKPQGYYSWHHGAVQYENGRFTVPRGVGARGDSGRPILDNQGRVVAIVLGGVNEGSRTALSVVMWNEKGVTVKYTPENCEQWSLVTTMCLLANVTFPCAQPPICYDRKPAETLAMLSANVDNPGYDELLKAADTCPGRKRRSTEELFKEYKLTRPYMARCVRCAVGSCHSPIAIEAVKSDGHDGYVRLQTSSQYGLDPSGNLKSRTMRYNMYGTIEEIPLHQVSLHTSRPCHIVDGHGYFLLARCPAGDSITMEFKKDSVTHSCSVPYEVKFNPVGRELYTHPPEHGAEQACQVYAHDAQNRGAYVEMHLPGSEVDSSLVSLSSGSVSVTPPAGTSALVECECSGTTISETINKTKQFSQCTKKEQCRAYRLQNDKWVYNSDKLPKAAGATLKGKLHVPFLLANGKCTVPLAPEPMITFGFRSVSLKLHPKYPTYLTTRELADEPHYTHELISEPSVRNFSVTAKGWEFVWGNHPPKRFWAQETAPGNPHGLPHEVIVHYYHRYPMSTITGLSICAAIVTVSIAASTWLLCRSRASCLTPYRLTPNAKMPLCLAVLCCTRSARAETTWESLDHLWNNNQQMFWTQLLIPLAALIVVTRLLKCMCCVVPFLVVAGAAGAGAYEHATTMPNQAGISYNTIVNRAGYAPLPISITPTKIKLIPTVNLEYVTCHYKTGMDSPTIKCCGSQECTPTYRPDEQCKVFAGVYPFMWGGAYCFCDTENTQISKAYVMKSEDCLVDHAAAYKAHTASVQALLNITVGEHSTVTTVYVNGETPVNFNGVKLTAGPLSTAWTPFDRKIVQYAGEIYNYDFPEYGAGQPGAFGDIQLRTVSSSDLYANTNLVLQRPKAGAIHVPYTQAPSGFEQWKKDKAPSLKFTAPFGCEIYTNPIRAENCAVGSIPLAFDIPDALFTRVSETPTLSAAECTLNECVYSSDFGGIATVKYSASKSGKCAVHVPSGTATLKEASVELAEQGSVTIHFSTANIHPEFRLQICTSFVTCKGDCHPPKDHIVTHPQYHAQTFTAAVSKTAWTWLTSLLGGSAVIIIIGLVLATLVAMYVLTNQKRN</sequence>
<protein>
    <recommendedName>
        <fullName evidence="8">Structural polyprotein</fullName>
    </recommendedName>
    <alternativeName>
        <fullName evidence="34">p130</fullName>
    </alternativeName>
</protein>
<keyword evidence="18 39" id="KW-0812">Transmembrane</keyword>
<keyword evidence="17" id="KW-0165">Cleavage on pair of basic residues</keyword>
<feature type="compositionally biased region" description="Basic residues" evidence="38">
    <location>
        <begin position="86"/>
        <end position="101"/>
    </location>
</feature>
<dbReference type="SUPFAM" id="SSF50494">
    <property type="entry name" value="Trypsin-like serine proteases"/>
    <property type="match status" value="1"/>
</dbReference>
<dbReference type="GO" id="GO:0003723">
    <property type="term" value="F:RNA binding"/>
    <property type="evidence" value="ECO:0007669"/>
    <property type="project" value="UniProtKB-KW"/>
</dbReference>
<keyword evidence="20" id="KW-1161">Viral attachment to host cell</keyword>
<evidence type="ECO:0000256" key="22">
    <source>
        <dbReference type="ARBA" id="ARBA00022844"/>
    </source>
</evidence>
<keyword evidence="27 39" id="KW-0472">Membrane</keyword>
<keyword evidence="26 39" id="KW-1133">Transmembrane helix</keyword>
<dbReference type="FunFam" id="2.40.10.10:FF:000076">
    <property type="entry name" value="Structural polyprotein"/>
    <property type="match status" value="1"/>
</dbReference>
<dbReference type="GO" id="GO:0020002">
    <property type="term" value="C:host cell plasma membrane"/>
    <property type="evidence" value="ECO:0007669"/>
    <property type="project" value="UniProtKB-SubCell"/>
</dbReference>
<dbReference type="EMBL" id="KR260737">
    <property type="protein sequence ID" value="ALE15117.1"/>
    <property type="molecule type" value="Genomic_RNA"/>
</dbReference>
<comment type="subunit">
    <text evidence="36">The precursor of protein E3/E2 and E1 form a heterodimer shortly after synthesis.</text>
</comment>
<evidence type="ECO:0000256" key="14">
    <source>
        <dbReference type="ARBA" id="ARBA00022581"/>
    </source>
</evidence>
<dbReference type="InterPro" id="IPR036253">
    <property type="entry name" value="Glycoprot_cen/dimer_sf"/>
</dbReference>
<evidence type="ECO:0000256" key="37">
    <source>
        <dbReference type="PIRSR" id="PIRSR600936-1"/>
    </source>
</evidence>
<comment type="subcellular location">
    <subcellularLocation>
        <location evidence="7">Host cell membrane</location>
        <topology evidence="7">Multi-pass membrane protein</topology>
    </subcellularLocation>
    <subcellularLocation>
        <location evidence="5">Host cell membrane</location>
        <topology evidence="5">Single-pass type I membrane protein</topology>
    </subcellularLocation>
    <subcellularLocation>
        <location evidence="3">Host cytoplasm</location>
    </subcellularLocation>
    <subcellularLocation>
        <location evidence="2">Host nucleus</location>
    </subcellularLocation>
    <subcellularLocation>
        <location evidence="4">Virion membrane</location>
        <topology evidence="4">Multi-pass membrane protein</topology>
    </subcellularLocation>
    <subcellularLocation>
        <location evidence="6">Virion membrane</location>
        <topology evidence="6">Single-pass type I membrane protein</topology>
    </subcellularLocation>
</comment>
<feature type="active site" description="Charge relay system" evidence="37">
    <location>
        <position position="235"/>
    </location>
</feature>
<evidence type="ECO:0000256" key="29">
    <source>
        <dbReference type="ARBA" id="ARBA00023157"/>
    </source>
</evidence>
<dbReference type="FunFam" id="2.40.10.10:FF:000075">
    <property type="entry name" value="Structural polyprotein"/>
    <property type="match status" value="1"/>
</dbReference>
<evidence type="ECO:0000256" key="30">
    <source>
        <dbReference type="ARBA" id="ARBA00023180"/>
    </source>
</evidence>
<keyword evidence="12" id="KW-0167">Capsid protein</keyword>
<dbReference type="GO" id="GO:0055036">
    <property type="term" value="C:virion membrane"/>
    <property type="evidence" value="ECO:0007669"/>
    <property type="project" value="UniProtKB-SubCell"/>
</dbReference>
<evidence type="ECO:0000256" key="17">
    <source>
        <dbReference type="ARBA" id="ARBA00022685"/>
    </source>
</evidence>
<dbReference type="InterPro" id="IPR000336">
    <property type="entry name" value="Flavivir/Alphavir_Ig-like_sf"/>
</dbReference>
<evidence type="ECO:0000256" key="12">
    <source>
        <dbReference type="ARBA" id="ARBA00022561"/>
    </source>
</evidence>
<evidence type="ECO:0000256" key="32">
    <source>
        <dbReference type="ARBA" id="ARBA00023288"/>
    </source>
</evidence>
<proteinExistence type="predicted"/>
<evidence type="ECO:0000256" key="1">
    <source>
        <dbReference type="ARBA" id="ARBA00000840"/>
    </source>
</evidence>
<evidence type="ECO:0000256" key="10">
    <source>
        <dbReference type="ARBA" id="ARBA00022510"/>
    </source>
</evidence>
<dbReference type="Gene3D" id="2.60.40.4310">
    <property type="entry name" value="Alphavirus E2 glycoprotein, domain B"/>
    <property type="match status" value="1"/>
</dbReference>
<evidence type="ECO:0000256" key="21">
    <source>
        <dbReference type="ARBA" id="ARBA00022825"/>
    </source>
</evidence>
<dbReference type="FunFam" id="2.60.40.350:FF:000002">
    <property type="entry name" value="Structural polyprotein"/>
    <property type="match status" value="1"/>
</dbReference>
<evidence type="ECO:0000256" key="19">
    <source>
        <dbReference type="ARBA" id="ARBA00022801"/>
    </source>
</evidence>
<keyword evidence="21" id="KW-0720">Serine protease</keyword>
<keyword evidence="9" id="KW-1168">Fusion of virus membrane with host membrane</keyword>
<dbReference type="GO" id="GO:0019062">
    <property type="term" value="P:virion attachment to host cell"/>
    <property type="evidence" value="ECO:0007669"/>
    <property type="project" value="UniProtKB-KW"/>
</dbReference>
<dbReference type="GO" id="GO:0005198">
    <property type="term" value="F:structural molecule activity"/>
    <property type="evidence" value="ECO:0007669"/>
    <property type="project" value="InterPro"/>
</dbReference>
<evidence type="ECO:0000256" key="6">
    <source>
        <dbReference type="ARBA" id="ARBA00004563"/>
    </source>
</evidence>
<dbReference type="GO" id="GO:0042025">
    <property type="term" value="C:host cell nucleus"/>
    <property type="evidence" value="ECO:0007669"/>
    <property type="project" value="UniProtKB-SubCell"/>
</dbReference>
<keyword evidence="16" id="KW-0645">Protease</keyword>
<dbReference type="FunFam" id="2.60.98.10:FF:000003">
    <property type="entry name" value="Structural polyprotein"/>
    <property type="match status" value="1"/>
</dbReference>
<keyword evidence="31" id="KW-1035">Host cytoplasm</keyword>
<dbReference type="InterPro" id="IPR009003">
    <property type="entry name" value="Peptidase_S1_PA"/>
</dbReference>
<evidence type="ECO:0000256" key="34">
    <source>
        <dbReference type="ARBA" id="ARBA00033029"/>
    </source>
</evidence>
<evidence type="ECO:0000256" key="25">
    <source>
        <dbReference type="ARBA" id="ARBA00022973"/>
    </source>
</evidence>
<dbReference type="GO" id="GO:0046718">
    <property type="term" value="P:symbiont entry into host cell"/>
    <property type="evidence" value="ECO:0007669"/>
    <property type="project" value="UniProtKB-KW"/>
</dbReference>
<dbReference type="GO" id="GO:0030430">
    <property type="term" value="C:host cell cytoplasm"/>
    <property type="evidence" value="ECO:0007669"/>
    <property type="project" value="UniProtKB-SubCell"/>
</dbReference>
<keyword evidence="19" id="KW-0378">Hydrolase</keyword>
<dbReference type="InterPro" id="IPR002533">
    <property type="entry name" value="Alpha_E3_glycop"/>
</dbReference>
<keyword evidence="14" id="KW-0945">Host-virus interaction</keyword>
<dbReference type="InterPro" id="IPR042305">
    <property type="entry name" value="Alphavir_E2_B"/>
</dbReference>
<evidence type="ECO:0000256" key="26">
    <source>
        <dbReference type="ARBA" id="ARBA00022989"/>
    </source>
</evidence>
<dbReference type="Gene3D" id="1.10.287.2230">
    <property type="match status" value="1"/>
</dbReference>
<dbReference type="PRINTS" id="PR00798">
    <property type="entry name" value="TOGAVIRIN"/>
</dbReference>
<dbReference type="Gene3D" id="2.60.40.2400">
    <property type="entry name" value="Alphavirus E2 glycoprotein, domain C"/>
    <property type="match status" value="1"/>
</dbReference>
<keyword evidence="28" id="KW-0564">Palmitate</keyword>
<keyword evidence="30" id="KW-0325">Glycoprotein</keyword>
<evidence type="ECO:0000256" key="23">
    <source>
        <dbReference type="ARBA" id="ARBA00022870"/>
    </source>
</evidence>
<feature type="compositionally biased region" description="Basic residues" evidence="38">
    <location>
        <begin position="113"/>
        <end position="127"/>
    </location>
</feature>
<dbReference type="Gene3D" id="2.60.40.350">
    <property type="match status" value="1"/>
</dbReference>
<evidence type="ECO:0000256" key="15">
    <source>
        <dbReference type="ARBA" id="ARBA00022595"/>
    </source>
</evidence>
<keyword evidence="25" id="KW-1144">T=4 icosahedral capsid protein</keyword>
<dbReference type="FunFam" id="2.60.98.10:FF:000002">
    <property type="entry name" value="Structural polyprotein"/>
    <property type="match status" value="1"/>
</dbReference>
<keyword evidence="23" id="KW-1043">Host membrane</keyword>
<feature type="transmembrane region" description="Helical" evidence="39">
    <location>
        <begin position="1228"/>
        <end position="1258"/>
    </location>
</feature>
<evidence type="ECO:0000256" key="33">
    <source>
        <dbReference type="ARBA" id="ARBA00023296"/>
    </source>
</evidence>
<name>A0A0M4LSH9_EEVV</name>
<dbReference type="GO" id="GO:0004252">
    <property type="term" value="F:serine-type endopeptidase activity"/>
    <property type="evidence" value="ECO:0007669"/>
    <property type="project" value="InterPro"/>
</dbReference>
<feature type="active site" description="Charge relay system" evidence="37">
    <location>
        <position position="161"/>
    </location>
</feature>
<evidence type="ECO:0000256" key="9">
    <source>
        <dbReference type="ARBA" id="ARBA00022506"/>
    </source>
</evidence>
<dbReference type="PROSITE" id="PS51690">
    <property type="entry name" value="ALPHAVIRUS_CP"/>
    <property type="match status" value="1"/>
</dbReference>
<evidence type="ECO:0000256" key="18">
    <source>
        <dbReference type="ARBA" id="ARBA00022692"/>
    </source>
</evidence>
<feature type="active site" description="Charge relay system" evidence="37">
    <location>
        <position position="183"/>
    </location>
</feature>
<dbReference type="SUPFAM" id="SSF81296">
    <property type="entry name" value="E set domains"/>
    <property type="match status" value="1"/>
</dbReference>
<feature type="domain" description="Peptidase S3" evidence="40">
    <location>
        <begin position="135"/>
        <end position="284"/>
    </location>
</feature>
<dbReference type="Pfam" id="PF00944">
    <property type="entry name" value="Peptidase_S3"/>
    <property type="match status" value="1"/>
</dbReference>
<evidence type="ECO:0000256" key="35">
    <source>
        <dbReference type="ARBA" id="ARBA00037518"/>
    </source>
</evidence>
<evidence type="ECO:0000256" key="13">
    <source>
        <dbReference type="ARBA" id="ARBA00022562"/>
    </source>
</evidence>
<keyword evidence="33" id="KW-1160">Virus entry into host cell</keyword>
<accession>A0A0M4LSH9</accession>
<evidence type="ECO:0000313" key="41">
    <source>
        <dbReference type="EMBL" id="ALE15117.1"/>
    </source>
</evidence>
<keyword evidence="11" id="KW-1032">Host cell membrane</keyword>
<evidence type="ECO:0000256" key="31">
    <source>
        <dbReference type="ARBA" id="ARBA00023200"/>
    </source>
</evidence>
<dbReference type="Gene3D" id="2.40.10.10">
    <property type="entry name" value="Trypsin-like serine proteases"/>
    <property type="match status" value="2"/>
</dbReference>
<dbReference type="InterPro" id="IPR014756">
    <property type="entry name" value="Ig_E-set"/>
</dbReference>
<evidence type="ECO:0000256" key="27">
    <source>
        <dbReference type="ARBA" id="ARBA00023136"/>
    </source>
</evidence>
<organism evidence="41 42">
    <name type="scientific">Venezuelan equine encephalitis virus</name>
    <name type="common">VEEV</name>
    <dbReference type="NCBI Taxonomy" id="11036"/>
    <lineage>
        <taxon>Viruses</taxon>
        <taxon>Riboviria</taxon>
        <taxon>Orthornavirae</taxon>
        <taxon>Kitrinoviricota</taxon>
        <taxon>Alsuviricetes</taxon>
        <taxon>Martellivirales</taxon>
        <taxon>Togaviridae</taxon>
        <taxon>Alphavirus</taxon>
        <taxon>Alphavirus venezuelan</taxon>
    </lineage>
</organism>
<dbReference type="InterPro" id="IPR000930">
    <property type="entry name" value="Peptidase_S3"/>
</dbReference>
<dbReference type="InterPro" id="IPR002548">
    <property type="entry name" value="Alpha_E1_glycop"/>
</dbReference>
<keyword evidence="10" id="KW-1170">Fusion of virus membrane with host endosomal membrane</keyword>
<keyword evidence="13" id="KW-1048">Host nucleus</keyword>
<dbReference type="InterPro" id="IPR042306">
    <property type="entry name" value="Alphavir_E2_C"/>
</dbReference>
<evidence type="ECO:0000256" key="20">
    <source>
        <dbReference type="ARBA" id="ARBA00022804"/>
    </source>
</evidence>
<dbReference type="Pfam" id="PF01563">
    <property type="entry name" value="Alpha_E3_glycop"/>
    <property type="match status" value="1"/>
</dbReference>
<keyword evidence="24" id="KW-0694">RNA-binding</keyword>
<comment type="function">
    <text evidence="35">Provides the signal sequence for the translocation of the precursor of protein E3/E2 to the host endoplasmic reticulum. Furin-cleaved E3 remains associated with spike glycoprotein E1 and mediates pH protection of the latter during the transport via the secretory pathway. After virion release from the host cell, the assembly protein E3 is gradually released in the extracellular space.</text>
</comment>
<feature type="region of interest" description="Disordered" evidence="38">
    <location>
        <begin position="58"/>
        <end position="128"/>
    </location>
</feature>
<keyword evidence="32" id="KW-0449">Lipoprotein</keyword>
<evidence type="ECO:0000256" key="8">
    <source>
        <dbReference type="ARBA" id="ARBA00014555"/>
    </source>
</evidence>
<dbReference type="Proteomes" id="UP000145449">
    <property type="component" value="Genome"/>
</dbReference>
<dbReference type="GO" id="GO:0039619">
    <property type="term" value="C:T=4 icosahedral viral capsid"/>
    <property type="evidence" value="ECO:0007669"/>
    <property type="project" value="UniProtKB-KW"/>
</dbReference>
<evidence type="ECO:0000313" key="42">
    <source>
        <dbReference type="Proteomes" id="UP000145449"/>
    </source>
</evidence>
<keyword evidence="15" id="KW-1162">Viral penetration into host cytoplasm</keyword>
<dbReference type="GO" id="GO:0006508">
    <property type="term" value="P:proteolysis"/>
    <property type="evidence" value="ECO:0007669"/>
    <property type="project" value="UniProtKB-KW"/>
</dbReference>
<evidence type="ECO:0000256" key="39">
    <source>
        <dbReference type="SAM" id="Phobius"/>
    </source>
</evidence>
<evidence type="ECO:0000256" key="5">
    <source>
        <dbReference type="ARBA" id="ARBA00004402"/>
    </source>
</evidence>
<evidence type="ECO:0000256" key="28">
    <source>
        <dbReference type="ARBA" id="ARBA00023139"/>
    </source>
</evidence>
<dbReference type="InterPro" id="IPR043504">
    <property type="entry name" value="Peptidase_S1_PA_chymotrypsin"/>
</dbReference>
<dbReference type="InterPro" id="IPR000936">
    <property type="entry name" value="Alpha_E2_glycop"/>
</dbReference>
<evidence type="ECO:0000256" key="36">
    <source>
        <dbReference type="ARBA" id="ARBA00038810"/>
    </source>
</evidence>
<comment type="catalytic activity">
    <reaction evidence="1">
        <text>Autocatalytic release of the core protein from the N-terminus of the togavirus structural polyprotein by hydrolysis of a -Trp-|-Ser- bond.</text>
        <dbReference type="EC" id="3.4.21.90"/>
    </reaction>
</comment>
<evidence type="ECO:0000256" key="11">
    <source>
        <dbReference type="ARBA" id="ARBA00022511"/>
    </source>
</evidence>
<dbReference type="Pfam" id="PF01589">
    <property type="entry name" value="Alpha_E1_glycop"/>
    <property type="match status" value="1"/>
</dbReference>
<evidence type="ECO:0000256" key="7">
    <source>
        <dbReference type="ARBA" id="ARBA00004598"/>
    </source>
</evidence>
<evidence type="ECO:0000256" key="38">
    <source>
        <dbReference type="SAM" id="MobiDB-lite"/>
    </source>
</evidence>
<dbReference type="SUPFAM" id="SSF56983">
    <property type="entry name" value="Viral glycoprotein, central and dimerisation domains"/>
    <property type="match status" value="1"/>
</dbReference>
<evidence type="ECO:0000256" key="2">
    <source>
        <dbReference type="ARBA" id="ARBA00004147"/>
    </source>
</evidence>
<keyword evidence="22" id="KW-0946">Virion</keyword>
<dbReference type="Pfam" id="PF00943">
    <property type="entry name" value="Alpha_E2_glycop"/>
    <property type="match status" value="1"/>
</dbReference>
<evidence type="ECO:0000256" key="3">
    <source>
        <dbReference type="ARBA" id="ARBA00004192"/>
    </source>
</evidence>
<evidence type="ECO:0000256" key="4">
    <source>
        <dbReference type="ARBA" id="ARBA00004385"/>
    </source>
</evidence>
<dbReference type="InterPro" id="IPR042304">
    <property type="entry name" value="Alphavir_E2_A"/>
</dbReference>
<keyword evidence="29" id="KW-1015">Disulfide bond</keyword>
<dbReference type="Gene3D" id="2.60.98.10">
    <property type="entry name" value="Tick-borne Encephalitis virus Glycoprotein, domain 1"/>
    <property type="match status" value="3"/>
</dbReference>
<evidence type="ECO:0000256" key="24">
    <source>
        <dbReference type="ARBA" id="ARBA00022884"/>
    </source>
</evidence>
<dbReference type="GO" id="GO:0039654">
    <property type="term" value="P:fusion of virus membrane with host endosome membrane"/>
    <property type="evidence" value="ECO:0007669"/>
    <property type="project" value="UniProtKB-KW"/>
</dbReference>
<reference evidence="41 42" key="1">
    <citation type="submission" date="2015-04" db="EMBL/GenBank/DDBJ databases">
        <title>Draft genome sequence of Everglades virus strain EVG3-95, a mosquito isolate from Florida.</title>
        <authorList>
            <consortium name="Consortium for Microbial Forensics and Genomics (microFORGE)"/>
            <person name="Forrester N.L."/>
            <person name="Auguste A.J."/>
            <person name="Guerbois M."/>
            <person name="Rossi S.L."/>
            <person name="Lin D."/>
            <person name="Hari K."/>
            <person name="Weaver S.C."/>
        </authorList>
    </citation>
    <scope>NUCLEOTIDE SEQUENCE [LARGE SCALE GENOMIC DNA]</scope>
    <source>
        <strain evidence="41">EVG3-95</strain>
    </source>
</reference>
<evidence type="ECO:0000259" key="40">
    <source>
        <dbReference type="PROSITE" id="PS51690"/>
    </source>
</evidence>
<evidence type="ECO:0000256" key="16">
    <source>
        <dbReference type="ARBA" id="ARBA00022670"/>
    </source>
</evidence>
<dbReference type="InterPro" id="IPR038055">
    <property type="entry name" value="Glycoprot_E_dimer_dom"/>
</dbReference>
<dbReference type="Gene3D" id="2.60.40.3200">
    <property type="entry name" value="Alphavirus E2 glycoprotein, A domain"/>
    <property type="match status" value="1"/>
</dbReference>